<evidence type="ECO:0000313" key="5">
    <source>
        <dbReference type="EnsemblMetazoa" id="G22405.1:cds"/>
    </source>
</evidence>
<evidence type="ECO:0000256" key="2">
    <source>
        <dbReference type="SAM" id="Phobius"/>
    </source>
</evidence>
<dbReference type="SUPFAM" id="SSF50630">
    <property type="entry name" value="Acid proteases"/>
    <property type="match status" value="1"/>
</dbReference>
<sequence>MKVLLSVLCLLYAVEGYTLANKTKLHQDLFTNYKSKFRPGEDQIIPTELMFSFYIRSLKERQESNEIMVVVGSLGLEWKDFRLSWNPLDYGGDLNQTFVLVDDIWTPYLVLMNPYEEVTPILSDGFSCEVWYNGHVSCLPPPNIFESLCVADTTYYPYDTKSCDLLLYVSGYPSSDLKLKPVSKTLNTDMYRDNGPWNMTNTVFQENLPKASASFLPYLIYKQLIDVLISLYMLFGVVFASICYDKEKKEPKKTEKPKKTEEPKKTGETPVGVALTTDTSIKYDEENPEEPKKTGETPVGVALTTDTSIKRDEEKPEEPKKIEETTKNEEIPGKIEKTKFIWPSGKRVDFAFGSTNLLFMIVINAYLYGLACETKNWSAKGKHGRVHNITEQPDQGDEDKAYAFSVRNSVLDDDLVVNVGGVDLSMIIDSGASCNIMGMPLWNSLKDKRIECVSSKADKQLFAYGSQEPLKVAGIFTAIVKYNLTVIPDVEFVVIGGKGQALLGRDTALQLGVLQIVRSVSNAVNADNRSVFDKYPQCFKGIGKLKSFQLEIPIDPDVEPMIQPMRRIPFSLRDKLANKLDELLDLDIIEHVEEPCSWVSPVVCVPKHSSDDIRLCVDMRQANTTYSDH</sequence>
<dbReference type="SUPFAM" id="SSF63712">
    <property type="entry name" value="Nicotinic receptor ligand binding domain-like"/>
    <property type="match status" value="1"/>
</dbReference>
<protein>
    <recommendedName>
        <fullName evidence="4">Neurotransmitter-gated ion-channel ligand-binding domain-containing protein</fullName>
    </recommendedName>
</protein>
<feature type="compositionally biased region" description="Basic and acidic residues" evidence="1">
    <location>
        <begin position="308"/>
        <end position="329"/>
    </location>
</feature>
<name>A0A8W8KAT7_MAGGI</name>
<keyword evidence="2" id="KW-0812">Transmembrane</keyword>
<feature type="compositionally biased region" description="Basic and acidic residues" evidence="1">
    <location>
        <begin position="250"/>
        <end position="267"/>
    </location>
</feature>
<evidence type="ECO:0000259" key="4">
    <source>
        <dbReference type="Pfam" id="PF02931"/>
    </source>
</evidence>
<feature type="region of interest" description="Disordered" evidence="1">
    <location>
        <begin position="250"/>
        <end position="329"/>
    </location>
</feature>
<organism evidence="5 6">
    <name type="scientific">Magallana gigas</name>
    <name type="common">Pacific oyster</name>
    <name type="synonym">Crassostrea gigas</name>
    <dbReference type="NCBI Taxonomy" id="29159"/>
    <lineage>
        <taxon>Eukaryota</taxon>
        <taxon>Metazoa</taxon>
        <taxon>Spiralia</taxon>
        <taxon>Lophotrochozoa</taxon>
        <taxon>Mollusca</taxon>
        <taxon>Bivalvia</taxon>
        <taxon>Autobranchia</taxon>
        <taxon>Pteriomorphia</taxon>
        <taxon>Ostreida</taxon>
        <taxon>Ostreoidea</taxon>
        <taxon>Ostreidae</taxon>
        <taxon>Magallana</taxon>
    </lineage>
</organism>
<proteinExistence type="predicted"/>
<reference evidence="5" key="1">
    <citation type="submission" date="2022-08" db="UniProtKB">
        <authorList>
            <consortium name="EnsemblMetazoa"/>
        </authorList>
    </citation>
    <scope>IDENTIFICATION</scope>
    <source>
        <strain evidence="5">05x7-T-G4-1.051#20</strain>
    </source>
</reference>
<dbReference type="Gene3D" id="2.70.170.10">
    <property type="entry name" value="Neurotransmitter-gated ion-channel ligand-binding domain"/>
    <property type="match status" value="1"/>
</dbReference>
<dbReference type="Proteomes" id="UP000005408">
    <property type="component" value="Unassembled WGS sequence"/>
</dbReference>
<dbReference type="CDD" id="cd18989">
    <property type="entry name" value="LGIC_ECD_cation"/>
    <property type="match status" value="1"/>
</dbReference>
<dbReference type="InterPro" id="IPR021109">
    <property type="entry name" value="Peptidase_aspartic_dom_sf"/>
</dbReference>
<dbReference type="InterPro" id="IPR043502">
    <property type="entry name" value="DNA/RNA_pol_sf"/>
</dbReference>
<feature type="chain" id="PRO_5036504255" description="Neurotransmitter-gated ion-channel ligand-binding domain-containing protein" evidence="3">
    <location>
        <begin position="17"/>
        <end position="629"/>
    </location>
</feature>
<dbReference type="InterPro" id="IPR036734">
    <property type="entry name" value="Neur_chan_lig-bd_sf"/>
</dbReference>
<evidence type="ECO:0000256" key="1">
    <source>
        <dbReference type="SAM" id="MobiDB-lite"/>
    </source>
</evidence>
<evidence type="ECO:0000313" key="6">
    <source>
        <dbReference type="Proteomes" id="UP000005408"/>
    </source>
</evidence>
<feature type="transmembrane region" description="Helical" evidence="2">
    <location>
        <begin position="348"/>
        <end position="368"/>
    </location>
</feature>
<dbReference type="PANTHER" id="PTHR37984">
    <property type="entry name" value="PROTEIN CBG26694"/>
    <property type="match status" value="1"/>
</dbReference>
<keyword evidence="6" id="KW-1185">Reference proteome</keyword>
<accession>A0A8W8KAT7</accession>
<dbReference type="AlphaFoldDB" id="A0A8W8KAT7"/>
<feature type="signal peptide" evidence="3">
    <location>
        <begin position="1"/>
        <end position="16"/>
    </location>
</feature>
<dbReference type="SUPFAM" id="SSF56672">
    <property type="entry name" value="DNA/RNA polymerases"/>
    <property type="match status" value="1"/>
</dbReference>
<evidence type="ECO:0000256" key="3">
    <source>
        <dbReference type="SAM" id="SignalP"/>
    </source>
</evidence>
<dbReference type="GO" id="GO:0016020">
    <property type="term" value="C:membrane"/>
    <property type="evidence" value="ECO:0007669"/>
    <property type="project" value="InterPro"/>
</dbReference>
<dbReference type="Pfam" id="PF02931">
    <property type="entry name" value="Neur_chan_LBD"/>
    <property type="match status" value="1"/>
</dbReference>
<dbReference type="Gene3D" id="3.10.10.10">
    <property type="entry name" value="HIV Type 1 Reverse Transcriptase, subunit A, domain 1"/>
    <property type="match status" value="1"/>
</dbReference>
<feature type="transmembrane region" description="Helical" evidence="2">
    <location>
        <begin position="224"/>
        <end position="244"/>
    </location>
</feature>
<dbReference type="PANTHER" id="PTHR37984:SF11">
    <property type="entry name" value="INTEGRASE CATALYTIC DOMAIN-CONTAINING PROTEIN"/>
    <property type="match status" value="1"/>
</dbReference>
<dbReference type="InterPro" id="IPR006202">
    <property type="entry name" value="Neur_chan_lig-bd"/>
</dbReference>
<keyword evidence="3" id="KW-0732">Signal</keyword>
<dbReference type="InterPro" id="IPR050951">
    <property type="entry name" value="Retrovirus_Pol_polyprotein"/>
</dbReference>
<keyword evidence="2" id="KW-1133">Transmembrane helix</keyword>
<feature type="compositionally biased region" description="Basic and acidic residues" evidence="1">
    <location>
        <begin position="281"/>
        <end position="295"/>
    </location>
</feature>
<feature type="domain" description="Neurotransmitter-gated ion-channel ligand-binding" evidence="4">
    <location>
        <begin position="23"/>
        <end position="206"/>
    </location>
</feature>
<keyword evidence="2" id="KW-0472">Membrane</keyword>
<dbReference type="GO" id="GO:0005230">
    <property type="term" value="F:extracellular ligand-gated monoatomic ion channel activity"/>
    <property type="evidence" value="ECO:0007669"/>
    <property type="project" value="InterPro"/>
</dbReference>
<dbReference type="EnsemblMetazoa" id="G22405.1">
    <property type="protein sequence ID" value="G22405.1:cds"/>
    <property type="gene ID" value="G22405"/>
</dbReference>